<dbReference type="AlphaFoldDB" id="A0A078AVK7"/>
<evidence type="ECO:0000313" key="10">
    <source>
        <dbReference type="Proteomes" id="UP000039865"/>
    </source>
</evidence>
<dbReference type="GO" id="GO:0006412">
    <property type="term" value="P:translation"/>
    <property type="evidence" value="ECO:0007669"/>
    <property type="project" value="TreeGrafter"/>
</dbReference>
<dbReference type="InParanoid" id="A0A078AVK7"/>
<dbReference type="OrthoDB" id="408933at2759"/>
<evidence type="ECO:0000256" key="2">
    <source>
        <dbReference type="ARBA" id="ARBA00010152"/>
    </source>
</evidence>
<feature type="region of interest" description="Disordered" evidence="7">
    <location>
        <begin position="605"/>
        <end position="625"/>
    </location>
</feature>
<comment type="similarity">
    <text evidence="2">Belongs to the mitochondrion-specific ribosomal protein mL41 family.</text>
</comment>
<evidence type="ECO:0000256" key="1">
    <source>
        <dbReference type="ARBA" id="ARBA00004173"/>
    </source>
</evidence>
<dbReference type="PANTHER" id="PTHR21338">
    <property type="entry name" value="MITOCHONDRIAL RIBOSOMAL PROTEIN L41"/>
    <property type="match status" value="1"/>
</dbReference>
<proteinExistence type="inferred from homology"/>
<dbReference type="Pfam" id="PF16158">
    <property type="entry name" value="N_BRCA1_IG"/>
    <property type="match status" value="1"/>
</dbReference>
<evidence type="ECO:0000256" key="4">
    <source>
        <dbReference type="ARBA" id="ARBA00022980"/>
    </source>
</evidence>
<keyword evidence="6" id="KW-0687">Ribonucleoprotein</keyword>
<evidence type="ECO:0000259" key="8">
    <source>
        <dbReference type="Pfam" id="PF16158"/>
    </source>
</evidence>
<keyword evidence="10" id="KW-1185">Reference proteome</keyword>
<keyword evidence="3" id="KW-0809">Transit peptide</keyword>
<organism evidence="9 10">
    <name type="scientific">Stylonychia lemnae</name>
    <name type="common">Ciliate</name>
    <dbReference type="NCBI Taxonomy" id="5949"/>
    <lineage>
        <taxon>Eukaryota</taxon>
        <taxon>Sar</taxon>
        <taxon>Alveolata</taxon>
        <taxon>Ciliophora</taxon>
        <taxon>Intramacronucleata</taxon>
        <taxon>Spirotrichea</taxon>
        <taxon>Stichotrichia</taxon>
        <taxon>Sporadotrichida</taxon>
        <taxon>Oxytrichidae</taxon>
        <taxon>Stylonychinae</taxon>
        <taxon>Stylonychia</taxon>
    </lineage>
</organism>
<evidence type="ECO:0000256" key="3">
    <source>
        <dbReference type="ARBA" id="ARBA00022946"/>
    </source>
</evidence>
<dbReference type="GO" id="GO:0003735">
    <property type="term" value="F:structural constituent of ribosome"/>
    <property type="evidence" value="ECO:0007669"/>
    <property type="project" value="InterPro"/>
</dbReference>
<evidence type="ECO:0000256" key="6">
    <source>
        <dbReference type="ARBA" id="ARBA00023274"/>
    </source>
</evidence>
<name>A0A078AVK7_STYLE</name>
<feature type="compositionally biased region" description="Polar residues" evidence="7">
    <location>
        <begin position="610"/>
        <end position="625"/>
    </location>
</feature>
<dbReference type="GO" id="GO:0005762">
    <property type="term" value="C:mitochondrial large ribosomal subunit"/>
    <property type="evidence" value="ECO:0007669"/>
    <property type="project" value="InterPro"/>
</dbReference>
<feature type="region of interest" description="Disordered" evidence="7">
    <location>
        <begin position="429"/>
        <end position="464"/>
    </location>
</feature>
<accession>A0A078AVK7</accession>
<dbReference type="EMBL" id="CCKQ01014611">
    <property type="protein sequence ID" value="CDW86400.1"/>
    <property type="molecule type" value="Genomic_DNA"/>
</dbReference>
<evidence type="ECO:0000313" key="9">
    <source>
        <dbReference type="EMBL" id="CDW86400.1"/>
    </source>
</evidence>
<feature type="compositionally biased region" description="Polar residues" evidence="7">
    <location>
        <begin position="455"/>
        <end position="464"/>
    </location>
</feature>
<protein>
    <recommendedName>
        <fullName evidence="8">Nbr1 FW domain-containing protein</fullName>
    </recommendedName>
</protein>
<dbReference type="PANTHER" id="PTHR21338:SF0">
    <property type="entry name" value="LARGE RIBOSOMAL SUBUNIT PROTEIN ML41"/>
    <property type="match status" value="1"/>
</dbReference>
<dbReference type="Gene3D" id="2.60.40.10">
    <property type="entry name" value="Immunoglobulins"/>
    <property type="match status" value="1"/>
</dbReference>
<evidence type="ECO:0000256" key="7">
    <source>
        <dbReference type="SAM" id="MobiDB-lite"/>
    </source>
</evidence>
<dbReference type="Pfam" id="PF09809">
    <property type="entry name" value="MRP-L27"/>
    <property type="match status" value="1"/>
</dbReference>
<sequence>MEQQLRQLIRSQIQNSVCQEILRQSQLNSRRDSLSESQMQEFSRQGEESNLFLKSELQLSQYNLDDEIEIKLENLSSKMMQQDQLYEYKIEDELQDKKLEQGKDQERNSDYLQNINEIIDEIVENQVQQEQQRVDDKFTEDRQQVTKVIEEQKQEIQVIYQFKNSMAQVKPLQDFITKTKTGQEIYLRWQIKNKSKKAWPQYPYLKNNSENITEQEKNQSIVQEKILQPGESYEIVHSLTIPLDFEERLYTLNMHLIDPLTNERFGDQIIAVIEIINQVYSQSLAQSYYIDDTAAHQHEMMMDDDQLQESVVIEEDNEENLEENKGVSQQLFEELKINTYQDQVKLNELDDDDQPLQFEIQYNDPLDINKHLLLIDSIMNEMQDVDIDMRQSFQSNFSVEDERQNLLEQERRDREEQMKRFHSIIDEINMDFQKPKKDEHNDEQKEEVKMEQESKQNNNDSNSILATQGMNSLLYNQIFGFSAFSKRLGVYSYKLGRPSRNKNPHAIPYHIKQQQKLKGYKGAIKIREMERNSDRPFGRISKKGNFIFQIEKVPFFNVPDLANFKLLPYVSHTTPKVNENDKVKKQIKMTTEILEDIEVQIKNAPKGSLVPQQNLDPVSQLQRKK</sequence>
<keyword evidence="5" id="KW-0496">Mitochondrion</keyword>
<dbReference type="Proteomes" id="UP000039865">
    <property type="component" value="Unassembled WGS sequence"/>
</dbReference>
<dbReference type="InterPro" id="IPR032350">
    <property type="entry name" value="Nbr1_FW"/>
</dbReference>
<comment type="subcellular location">
    <subcellularLocation>
        <location evidence="1">Mitochondrion</location>
    </subcellularLocation>
</comment>
<dbReference type="InterPro" id="IPR013783">
    <property type="entry name" value="Ig-like_fold"/>
</dbReference>
<reference evidence="9 10" key="1">
    <citation type="submission" date="2014-06" db="EMBL/GenBank/DDBJ databases">
        <authorList>
            <person name="Swart Estienne"/>
        </authorList>
    </citation>
    <scope>NUCLEOTIDE SEQUENCE [LARGE SCALE GENOMIC DNA]</scope>
    <source>
        <strain evidence="9 10">130c</strain>
    </source>
</reference>
<gene>
    <name evidence="9" type="primary">Contig15239.g16233</name>
    <name evidence="9" type="ORF">STYLEM_15494</name>
</gene>
<feature type="compositionally biased region" description="Basic and acidic residues" evidence="7">
    <location>
        <begin position="433"/>
        <end position="454"/>
    </location>
</feature>
<keyword evidence="4" id="KW-0689">Ribosomal protein</keyword>
<dbReference type="InterPro" id="IPR019189">
    <property type="entry name" value="Ribosomal_mL41"/>
</dbReference>
<feature type="domain" description="Nbr1 FW" evidence="8">
    <location>
        <begin position="177"/>
        <end position="274"/>
    </location>
</feature>
<evidence type="ECO:0000256" key="5">
    <source>
        <dbReference type="ARBA" id="ARBA00023128"/>
    </source>
</evidence>